<keyword evidence="4" id="KW-1185">Reference proteome</keyword>
<dbReference type="GeneID" id="87957251"/>
<keyword evidence="2" id="KW-0732">Signal</keyword>
<feature type="chain" id="PRO_5046174032" evidence="2">
    <location>
        <begin position="19"/>
        <end position="149"/>
    </location>
</feature>
<feature type="signal peptide" evidence="2">
    <location>
        <begin position="1"/>
        <end position="18"/>
    </location>
</feature>
<dbReference type="EMBL" id="CP141886">
    <property type="protein sequence ID" value="WRT68145.1"/>
    <property type="molecule type" value="Genomic_DNA"/>
</dbReference>
<feature type="compositionally biased region" description="Basic and acidic residues" evidence="1">
    <location>
        <begin position="125"/>
        <end position="135"/>
    </location>
</feature>
<feature type="region of interest" description="Disordered" evidence="1">
    <location>
        <begin position="125"/>
        <end position="149"/>
    </location>
</feature>
<evidence type="ECO:0000256" key="1">
    <source>
        <dbReference type="SAM" id="MobiDB-lite"/>
    </source>
</evidence>
<proteinExistence type="predicted"/>
<reference evidence="3 4" key="1">
    <citation type="submission" date="2024-01" db="EMBL/GenBank/DDBJ databases">
        <title>Comparative genomics of Cryptococcus and Kwoniella reveals pathogenesis evolution and contrasting modes of karyotype evolution via chromosome fusion or intercentromeric recombination.</title>
        <authorList>
            <person name="Coelho M.A."/>
            <person name="David-Palma M."/>
            <person name="Shea T."/>
            <person name="Bowers K."/>
            <person name="McGinley-Smith S."/>
            <person name="Mohammad A.W."/>
            <person name="Gnirke A."/>
            <person name="Yurkov A.M."/>
            <person name="Nowrousian M."/>
            <person name="Sun S."/>
            <person name="Cuomo C.A."/>
            <person name="Heitman J."/>
        </authorList>
    </citation>
    <scope>NUCLEOTIDE SEQUENCE [LARGE SCALE GENOMIC DNA]</scope>
    <source>
        <strain evidence="3">CBS 11374</strain>
    </source>
</reference>
<evidence type="ECO:0000313" key="3">
    <source>
        <dbReference type="EMBL" id="WRT68145.1"/>
    </source>
</evidence>
<feature type="compositionally biased region" description="Polar residues" evidence="1">
    <location>
        <begin position="27"/>
        <end position="36"/>
    </location>
</feature>
<dbReference type="RefSeq" id="XP_062792885.1">
    <property type="nucleotide sequence ID" value="XM_062936834.1"/>
</dbReference>
<dbReference type="Proteomes" id="UP001329825">
    <property type="component" value="Chromosome 6"/>
</dbReference>
<gene>
    <name evidence="3" type="ORF">IL334_005120</name>
</gene>
<organism evidence="3 4">
    <name type="scientific">Kwoniella shivajii</name>
    <dbReference type="NCBI Taxonomy" id="564305"/>
    <lineage>
        <taxon>Eukaryota</taxon>
        <taxon>Fungi</taxon>
        <taxon>Dikarya</taxon>
        <taxon>Basidiomycota</taxon>
        <taxon>Agaricomycotina</taxon>
        <taxon>Tremellomycetes</taxon>
        <taxon>Tremellales</taxon>
        <taxon>Cryptococcaceae</taxon>
        <taxon>Kwoniella</taxon>
    </lineage>
</organism>
<evidence type="ECO:0000313" key="4">
    <source>
        <dbReference type="Proteomes" id="UP001329825"/>
    </source>
</evidence>
<name>A0ABZ1D2M6_9TREE</name>
<accession>A0ABZ1D2M6</accession>
<feature type="region of interest" description="Disordered" evidence="1">
    <location>
        <begin position="27"/>
        <end position="48"/>
    </location>
</feature>
<sequence>MPRFYQLLIFAVLPSIWGAPTPTLVQSQQSASNTPDISLPSLAASSHTPTDLDLPDHIAFNLLPTSEPVEASKRAGLDDYLWLTSAVHVMTKEIKQGDEDSLATDLTVINKKVITGVNEDRAERKGRTLVMDKARSGRRRRNWRRRSHP</sequence>
<feature type="compositionally biased region" description="Basic residues" evidence="1">
    <location>
        <begin position="136"/>
        <end position="149"/>
    </location>
</feature>
<protein>
    <submittedName>
        <fullName evidence="3">Uncharacterized protein</fullName>
    </submittedName>
</protein>
<evidence type="ECO:0000256" key="2">
    <source>
        <dbReference type="SAM" id="SignalP"/>
    </source>
</evidence>